<keyword evidence="3" id="KW-1185">Reference proteome</keyword>
<accession>A0A7W7EYK4</accession>
<evidence type="ECO:0000313" key="2">
    <source>
        <dbReference type="EMBL" id="MBB4618858.1"/>
    </source>
</evidence>
<organism evidence="2 3">
    <name type="scientific">Sphingomonas abaci</name>
    <dbReference type="NCBI Taxonomy" id="237611"/>
    <lineage>
        <taxon>Bacteria</taxon>
        <taxon>Pseudomonadati</taxon>
        <taxon>Pseudomonadota</taxon>
        <taxon>Alphaproteobacteria</taxon>
        <taxon>Sphingomonadales</taxon>
        <taxon>Sphingomonadaceae</taxon>
        <taxon>Sphingomonas</taxon>
    </lineage>
</organism>
<dbReference type="AlphaFoldDB" id="A0A7W7EYK4"/>
<dbReference type="EMBL" id="JACHNY010000006">
    <property type="protein sequence ID" value="MBB4618858.1"/>
    <property type="molecule type" value="Genomic_DNA"/>
</dbReference>
<keyword evidence="1" id="KW-0472">Membrane</keyword>
<keyword evidence="1" id="KW-1133">Transmembrane helix</keyword>
<name>A0A7W7EYK4_9SPHN</name>
<dbReference type="RefSeq" id="WP_184116108.1">
    <property type="nucleotide sequence ID" value="NZ_JACHNY010000006.1"/>
</dbReference>
<evidence type="ECO:0000256" key="1">
    <source>
        <dbReference type="SAM" id="Phobius"/>
    </source>
</evidence>
<proteinExistence type="predicted"/>
<feature type="transmembrane region" description="Helical" evidence="1">
    <location>
        <begin position="12"/>
        <end position="29"/>
    </location>
</feature>
<comment type="caution">
    <text evidence="2">The sequence shown here is derived from an EMBL/GenBank/DDBJ whole genome shotgun (WGS) entry which is preliminary data.</text>
</comment>
<keyword evidence="1" id="KW-0812">Transmembrane</keyword>
<evidence type="ECO:0000313" key="3">
    <source>
        <dbReference type="Proteomes" id="UP000574769"/>
    </source>
</evidence>
<reference evidence="2 3" key="1">
    <citation type="submission" date="2020-08" db="EMBL/GenBank/DDBJ databases">
        <title>Genomic Encyclopedia of Type Strains, Phase IV (KMG-IV): sequencing the most valuable type-strain genomes for metagenomic binning, comparative biology and taxonomic classification.</title>
        <authorList>
            <person name="Goeker M."/>
        </authorList>
    </citation>
    <scope>NUCLEOTIDE SEQUENCE [LARGE SCALE GENOMIC DNA]</scope>
    <source>
        <strain evidence="2 3">DSM 15867</strain>
    </source>
</reference>
<protein>
    <submittedName>
        <fullName evidence="2">F0F1-type ATP synthase assembly protein I</fullName>
    </submittedName>
</protein>
<feature type="transmembrane region" description="Helical" evidence="1">
    <location>
        <begin position="35"/>
        <end position="52"/>
    </location>
</feature>
<gene>
    <name evidence="2" type="ORF">GGQ96_003004</name>
</gene>
<dbReference type="Proteomes" id="UP000574769">
    <property type="component" value="Unassembled WGS sequence"/>
</dbReference>
<sequence>MASPTPSRAGGGILIVAGIFLGAIIGFLYGQATPGVLIGLAIGIAAALLLLLRDRR</sequence>